<evidence type="ECO:0000256" key="1">
    <source>
        <dbReference type="PIRNR" id="PIRNR012524"/>
    </source>
</evidence>
<dbReference type="Gene3D" id="1.10.10.10">
    <property type="entry name" value="Winged helix-like DNA-binding domain superfamily/Winged helix DNA-binding domain"/>
    <property type="match status" value="1"/>
</dbReference>
<dbReference type="InterPro" id="IPR014464">
    <property type="entry name" value="CvfB_fam"/>
</dbReference>
<dbReference type="Proteomes" id="UP000011747">
    <property type="component" value="Unassembled WGS sequence"/>
</dbReference>
<comment type="similarity">
    <text evidence="1">Belongs to the CvfB family.</text>
</comment>
<dbReference type="GO" id="GO:0003676">
    <property type="term" value="F:nucleic acid binding"/>
    <property type="evidence" value="ECO:0007669"/>
    <property type="project" value="InterPro"/>
</dbReference>
<evidence type="ECO:0000313" key="4">
    <source>
        <dbReference type="Proteomes" id="UP000011747"/>
    </source>
</evidence>
<dbReference type="Pfam" id="PF13509">
    <property type="entry name" value="S1_2"/>
    <property type="match status" value="1"/>
</dbReference>
<dbReference type="InterPro" id="IPR036388">
    <property type="entry name" value="WH-like_DNA-bd_sf"/>
</dbReference>
<feature type="domain" description="S1 motif" evidence="2">
    <location>
        <begin position="154"/>
        <end position="214"/>
    </location>
</feature>
<comment type="caution">
    <text evidence="3">The sequence shown here is derived from an EMBL/GenBank/DDBJ whole genome shotgun (WGS) entry which is preliminary data.</text>
</comment>
<accession>G9QH76</accession>
<dbReference type="SMART" id="SM00316">
    <property type="entry name" value="S1"/>
    <property type="match status" value="2"/>
</dbReference>
<dbReference type="PATRIC" id="fig|665952.3.peg.257"/>
<dbReference type="RefSeq" id="WP_003352530.1">
    <property type="nucleotide sequence ID" value="NZ_JH414740.1"/>
</dbReference>
<dbReference type="InterPro" id="IPR048587">
    <property type="entry name" value="CvfB_S1_3rd"/>
</dbReference>
<organism evidence="3 4">
    <name type="scientific">Bacillus smithii 7_3_47FAA</name>
    <dbReference type="NCBI Taxonomy" id="665952"/>
    <lineage>
        <taxon>Bacteria</taxon>
        <taxon>Bacillati</taxon>
        <taxon>Bacillota</taxon>
        <taxon>Bacilli</taxon>
        <taxon>Bacillales</taxon>
        <taxon>Bacillaceae</taxon>
        <taxon>Bacillus</taxon>
    </lineage>
</organism>
<dbReference type="PANTHER" id="PTHR37296">
    <property type="entry name" value="CONSERVED VIRULENCE FACTOR B"/>
    <property type="match status" value="1"/>
</dbReference>
<reference evidence="3 4" key="1">
    <citation type="submission" date="2011-09" db="EMBL/GenBank/DDBJ databases">
        <title>The Genome Sequence of Bacillus smithii 7_3_47FAA.</title>
        <authorList>
            <consortium name="The Broad Institute Genome Sequencing Platform"/>
            <person name="Earl A."/>
            <person name="Ward D."/>
            <person name="Feldgarden M."/>
            <person name="Gevers D."/>
            <person name="Daigneault M."/>
            <person name="Strauss J."/>
            <person name="Allen-Vercoe E."/>
            <person name="Young S.K."/>
            <person name="Zeng Q."/>
            <person name="Gargeya S."/>
            <person name="Fitzgerald M."/>
            <person name="Haas B."/>
            <person name="Abouelleil A."/>
            <person name="Alvarado L."/>
            <person name="Arachchi H.M."/>
            <person name="Berlin A."/>
            <person name="Brown A."/>
            <person name="Chapman S.B."/>
            <person name="Chen Z."/>
            <person name="Dunbar C."/>
            <person name="Freedman E."/>
            <person name="Gearin G."/>
            <person name="Goldberg J."/>
            <person name="Griggs A."/>
            <person name="Gujja S."/>
            <person name="Heiman D."/>
            <person name="Howarth C."/>
            <person name="Larson L."/>
            <person name="Lui A."/>
            <person name="MacDonald P.J.P."/>
            <person name="Montmayeur A."/>
            <person name="Murphy C."/>
            <person name="Neiman D."/>
            <person name="Pearson M."/>
            <person name="Priest M."/>
            <person name="Roberts A."/>
            <person name="Saif S."/>
            <person name="Shea T."/>
            <person name="Shenoy N."/>
            <person name="Sisk P."/>
            <person name="Stolte C."/>
            <person name="Sykes S."/>
            <person name="Wortman J."/>
            <person name="Nusbaum C."/>
            <person name="Birren B."/>
        </authorList>
    </citation>
    <scope>NUCLEOTIDE SEQUENCE [LARGE SCALE GENOMIC DNA]</scope>
    <source>
        <strain evidence="3 4">7_3_47FAA</strain>
    </source>
</reference>
<dbReference type="PROSITE" id="PS50126">
    <property type="entry name" value="S1"/>
    <property type="match status" value="1"/>
</dbReference>
<dbReference type="EMBL" id="ACWF01000009">
    <property type="protein sequence ID" value="EHL79489.1"/>
    <property type="molecule type" value="Genomic_DNA"/>
</dbReference>
<dbReference type="Pfam" id="PF21543">
    <property type="entry name" value="CvfB_2nd"/>
    <property type="match status" value="1"/>
</dbReference>
<dbReference type="InterPro" id="IPR003029">
    <property type="entry name" value="S1_domain"/>
</dbReference>
<dbReference type="Gene3D" id="2.40.50.140">
    <property type="entry name" value="Nucleic acid-binding proteins"/>
    <property type="match status" value="2"/>
</dbReference>
<gene>
    <name evidence="3" type="ORF">HMPREF1015_01135</name>
</gene>
<evidence type="ECO:0000259" key="2">
    <source>
        <dbReference type="PROSITE" id="PS50126"/>
    </source>
</evidence>
<dbReference type="HOGENOM" id="CLU_064885_0_0_9"/>
<sequence length="277" mass="30908">MAALQAGTVVTLKPDKEMPYGWFLTNGKDRVLLHKSGITDGFRPDEQVDVFIFQDRQGRLAATMIIPEIQIGRYGWAEVADVHRELGVFISIGIHKDILIAKGDLPPLMNVWPKKGGRLYCTLKTDRNGLLYAKLATEEVMKNLFVEASAKDFNKDVTGVVYRTLKSGTFVLTEEGYRGFIHESQRMEEPGLGETVHARIIDVKPDGSVNLSLLKRTHEAIEEDAAAILAYLQTRGGSMPYSDKSHPEDIQARFRMSKGAFNGFPKEVSHPQGMCRA</sequence>
<name>G9QH76_9BACI</name>
<dbReference type="AlphaFoldDB" id="G9QH76"/>
<dbReference type="PANTHER" id="PTHR37296:SF1">
    <property type="entry name" value="CONSERVED VIRULENCE FACTOR B"/>
    <property type="match status" value="1"/>
</dbReference>
<dbReference type="InterPro" id="IPR012340">
    <property type="entry name" value="NA-bd_OB-fold"/>
</dbReference>
<dbReference type="PIRSF" id="PIRSF012524">
    <property type="entry name" value="YitL_S1"/>
    <property type="match status" value="1"/>
</dbReference>
<keyword evidence="4" id="KW-1185">Reference proteome</keyword>
<dbReference type="InterPro" id="IPR048588">
    <property type="entry name" value="CvfB_S1_2nd"/>
</dbReference>
<dbReference type="Pfam" id="PF21191">
    <property type="entry name" value="CvfB_1st"/>
    <property type="match status" value="1"/>
</dbReference>
<proteinExistence type="inferred from homology"/>
<evidence type="ECO:0000313" key="3">
    <source>
        <dbReference type="EMBL" id="EHL79489.1"/>
    </source>
</evidence>
<protein>
    <recommendedName>
        <fullName evidence="2">S1 motif domain-containing protein</fullName>
    </recommendedName>
</protein>
<dbReference type="InterPro" id="IPR040764">
    <property type="entry name" value="CvfB_WH"/>
</dbReference>
<dbReference type="Pfam" id="PF17783">
    <property type="entry name" value="WHD_CvfB"/>
    <property type="match status" value="1"/>
</dbReference>
<dbReference type="SUPFAM" id="SSF50249">
    <property type="entry name" value="Nucleic acid-binding proteins"/>
    <property type="match status" value="1"/>
</dbReference>
<dbReference type="InterPro" id="IPR039566">
    <property type="entry name" value="CvfB_S1_st"/>
</dbReference>